<keyword evidence="3" id="KW-0472">Membrane</keyword>
<evidence type="ECO:0000256" key="2">
    <source>
        <dbReference type="SAM" id="Coils"/>
    </source>
</evidence>
<dbReference type="STRING" id="456481.LEPBI_I2050"/>
<dbReference type="SUPFAM" id="SSF48452">
    <property type="entry name" value="TPR-like"/>
    <property type="match status" value="1"/>
</dbReference>
<dbReference type="PANTHER" id="PTHR43156:SF2">
    <property type="entry name" value="STAGE II SPORULATION PROTEIN E"/>
    <property type="match status" value="1"/>
</dbReference>
<sequence length="777" mass="88568">MSSLGITMSRFFDQLFKFLHRFISYSFAIVFFSLQGAFFGAFYAYFFGSALIPDFSIENHPEVVYVFVFATLLAAIGHSIEFGILTPLGYGGFRNDLRKLNSFLKPNETIRHKDILELENNLNTLIHLPKENMYAAIRYAVMVFFSVSITHLICRHPLYELLLVSVGWLSAVFVYGGFSYIISDYFTGNKRVEIKKILAYRDVSVHKNYGILSLKGKFIFLLILILLSLTVLSVFISFGNASLLKISAFIGMTFVEAVILIYMFFQSINLTLEQINESANSLATGGRGALPILSIDKEFILFAENYEKATREVGRIRENLQELVEAKTSELRNSLETVETLKKQQDGDYFLTSLLIKPLSLNKTIGSHVKTDFLIKQKKTFLFHGRENEIGGDICIARTITLRGKDYTFFLNADAMGKSLQGAGGVLVLGAAVQSILERSTAVESVKLLYAERWIKNAYQELHHIFESFDCSMLVSMVMGLIDDETGLMYYLNAEHPWSVLYRKGTAEFIKNNSELRKLGTPFSEKSLEISTLQLIPGDVLVLGSDGRDDIEFVTETTARKINHDEELFLRHVERGNGDLKEIYQSILLMGELTDDLSLMRIAFKENIHQPPRAIRKESYELMRKAKSQIKSEELEGAKNSLLEANRINPENREIQRALIRLLVRMKEYQFAAEKLNTYIEEYPGDTDLIYLASFTYKQTKEYGKAIDMGERIRLRNPGHLSNLIQLVQLYLTIGNLPKAEKTLQLTFLIPSDTNRIEQLKSQIETFRQKIVDEIPS</sequence>
<dbReference type="SUPFAM" id="SSF81606">
    <property type="entry name" value="PP2C-like"/>
    <property type="match status" value="1"/>
</dbReference>
<feature type="coiled-coil region" evidence="2">
    <location>
        <begin position="306"/>
        <end position="344"/>
    </location>
</feature>
<feature type="transmembrane region" description="Helical" evidence="3">
    <location>
        <begin position="161"/>
        <end position="182"/>
    </location>
</feature>
<dbReference type="Proteomes" id="UP000001847">
    <property type="component" value="Chromosome I"/>
</dbReference>
<protein>
    <recommendedName>
        <fullName evidence="4">PPM-type phosphatase domain-containing protein</fullName>
    </recommendedName>
</protein>
<dbReference type="HOGENOM" id="CLU_382601_0_0_12"/>
<dbReference type="PANTHER" id="PTHR43156">
    <property type="entry name" value="STAGE II SPORULATION PROTEIN E-RELATED"/>
    <property type="match status" value="1"/>
</dbReference>
<feature type="transmembrane region" description="Helical" evidence="3">
    <location>
        <begin position="246"/>
        <end position="265"/>
    </location>
</feature>
<dbReference type="KEGG" id="lbi:LEPBI_I2050"/>
<name>B0SSR2_LEPBP</name>
<dbReference type="Gene3D" id="1.25.40.10">
    <property type="entry name" value="Tetratricopeptide repeat domain"/>
    <property type="match status" value="1"/>
</dbReference>
<reference evidence="5 6" key="1">
    <citation type="journal article" date="2008" name="PLoS ONE">
        <title>Genome sequence of the saprophyte Leptospira biflexa provides insights into the evolution of Leptospira and the pathogenesis of leptospirosis.</title>
        <authorList>
            <person name="Picardeau M."/>
            <person name="Bulach D.M."/>
            <person name="Bouchier C."/>
            <person name="Zuerner R.L."/>
            <person name="Zidane N."/>
            <person name="Wilson P.J."/>
            <person name="Creno S."/>
            <person name="Kuczek E.S."/>
            <person name="Bommezzadri S."/>
            <person name="Davis J.C."/>
            <person name="McGrath A."/>
            <person name="Johnson M.J."/>
            <person name="Boursaux-Eude C."/>
            <person name="Seemann T."/>
            <person name="Rouy Z."/>
            <person name="Coppel R.L."/>
            <person name="Rood J.I."/>
            <person name="Lajus A."/>
            <person name="Davies J.K."/>
            <person name="Medigue C."/>
            <person name="Adler B."/>
        </authorList>
    </citation>
    <scope>NUCLEOTIDE SEQUENCE [LARGE SCALE GENOMIC DNA]</scope>
    <source>
        <strain evidence="6">Patoc 1 / ATCC 23582 / Paris</strain>
    </source>
</reference>
<evidence type="ECO:0000256" key="1">
    <source>
        <dbReference type="ARBA" id="ARBA00022801"/>
    </source>
</evidence>
<dbReference type="SMART" id="SM00331">
    <property type="entry name" value="PP2C_SIG"/>
    <property type="match status" value="1"/>
</dbReference>
<dbReference type="EMBL" id="CP000786">
    <property type="protein sequence ID" value="ABZ98152.1"/>
    <property type="molecule type" value="Genomic_DNA"/>
</dbReference>
<keyword evidence="3" id="KW-1133">Transmembrane helix</keyword>
<dbReference type="Pfam" id="PF07228">
    <property type="entry name" value="SpoIIE"/>
    <property type="match status" value="1"/>
</dbReference>
<gene>
    <name evidence="5" type="ordered locus">LEPBI_I2050</name>
</gene>
<dbReference type="AlphaFoldDB" id="B0SSR2"/>
<dbReference type="InterPro" id="IPR052016">
    <property type="entry name" value="Bact_Sigma-Reg"/>
</dbReference>
<proteinExistence type="predicted"/>
<keyword evidence="6" id="KW-1185">Reference proteome</keyword>
<keyword evidence="3" id="KW-0812">Transmembrane</keyword>
<evidence type="ECO:0000313" key="5">
    <source>
        <dbReference type="EMBL" id="ABZ98152.1"/>
    </source>
</evidence>
<feature type="transmembrane region" description="Helical" evidence="3">
    <location>
        <begin position="22"/>
        <end position="52"/>
    </location>
</feature>
<accession>B0SSR2</accession>
<keyword evidence="2" id="KW-0175">Coiled coil</keyword>
<evidence type="ECO:0000259" key="4">
    <source>
        <dbReference type="SMART" id="SM00331"/>
    </source>
</evidence>
<organism evidence="5 6">
    <name type="scientific">Leptospira biflexa serovar Patoc (strain Patoc 1 / ATCC 23582 / Paris)</name>
    <dbReference type="NCBI Taxonomy" id="456481"/>
    <lineage>
        <taxon>Bacteria</taxon>
        <taxon>Pseudomonadati</taxon>
        <taxon>Spirochaetota</taxon>
        <taxon>Spirochaetia</taxon>
        <taxon>Leptospirales</taxon>
        <taxon>Leptospiraceae</taxon>
        <taxon>Leptospira</taxon>
    </lineage>
</organism>
<dbReference type="GO" id="GO:0016791">
    <property type="term" value="F:phosphatase activity"/>
    <property type="evidence" value="ECO:0007669"/>
    <property type="project" value="TreeGrafter"/>
</dbReference>
<dbReference type="InterPro" id="IPR036457">
    <property type="entry name" value="PPM-type-like_dom_sf"/>
</dbReference>
<dbReference type="InterPro" id="IPR011990">
    <property type="entry name" value="TPR-like_helical_dom_sf"/>
</dbReference>
<feature type="domain" description="PPM-type phosphatase" evidence="4">
    <location>
        <begin position="389"/>
        <end position="604"/>
    </location>
</feature>
<keyword evidence="1" id="KW-0378">Hydrolase</keyword>
<dbReference type="InterPro" id="IPR001932">
    <property type="entry name" value="PPM-type_phosphatase-like_dom"/>
</dbReference>
<feature type="transmembrane region" description="Helical" evidence="3">
    <location>
        <begin position="136"/>
        <end position="154"/>
    </location>
</feature>
<evidence type="ECO:0000256" key="3">
    <source>
        <dbReference type="SAM" id="Phobius"/>
    </source>
</evidence>
<feature type="transmembrane region" description="Helical" evidence="3">
    <location>
        <begin position="218"/>
        <end position="239"/>
    </location>
</feature>
<evidence type="ECO:0000313" key="6">
    <source>
        <dbReference type="Proteomes" id="UP000001847"/>
    </source>
</evidence>
<feature type="transmembrane region" description="Helical" evidence="3">
    <location>
        <begin position="64"/>
        <end position="90"/>
    </location>
</feature>
<dbReference type="Gene3D" id="3.60.40.10">
    <property type="entry name" value="PPM-type phosphatase domain"/>
    <property type="match status" value="1"/>
</dbReference>